<comment type="caution">
    <text evidence="4">Lacks conserved residue(s) required for the propagation of feature annotation.</text>
</comment>
<evidence type="ECO:0000256" key="1">
    <source>
        <dbReference type="ARBA" id="ARBA00022536"/>
    </source>
</evidence>
<accession>A0A210QB61</accession>
<dbReference type="InterPro" id="IPR000742">
    <property type="entry name" value="EGF"/>
</dbReference>
<dbReference type="FunFam" id="2.10.25.10:FF:000010">
    <property type="entry name" value="Pro-epidermal growth factor"/>
    <property type="match status" value="1"/>
</dbReference>
<dbReference type="Pfam" id="PF01391">
    <property type="entry name" value="Collagen"/>
    <property type="match status" value="1"/>
</dbReference>
<dbReference type="GO" id="GO:0005581">
    <property type="term" value="C:collagen trimer"/>
    <property type="evidence" value="ECO:0007669"/>
    <property type="project" value="UniProtKB-KW"/>
</dbReference>
<keyword evidence="9" id="KW-0176">Collagen</keyword>
<feature type="chain" id="PRO_5012171214" evidence="7">
    <location>
        <begin position="26"/>
        <end position="738"/>
    </location>
</feature>
<feature type="region of interest" description="Disordered" evidence="5">
    <location>
        <begin position="437"/>
        <end position="459"/>
    </location>
</feature>
<dbReference type="InterPro" id="IPR026823">
    <property type="entry name" value="cEGF"/>
</dbReference>
<dbReference type="PANTHER" id="PTHR24034:SF204">
    <property type="entry name" value="ADHESION G PROTEIN-COUPLED RECEPTOR E1"/>
    <property type="match status" value="1"/>
</dbReference>
<feature type="domain" description="EGF-like" evidence="8">
    <location>
        <begin position="565"/>
        <end position="605"/>
    </location>
</feature>
<keyword evidence="10" id="KW-1185">Reference proteome</keyword>
<protein>
    <submittedName>
        <fullName evidence="9">Collagen alpha-1(XXI) chain</fullName>
    </submittedName>
</protein>
<dbReference type="InterPro" id="IPR000152">
    <property type="entry name" value="EGF-type_Asp/Asn_hydroxyl_site"/>
</dbReference>
<feature type="transmembrane region" description="Helical" evidence="6">
    <location>
        <begin position="654"/>
        <end position="677"/>
    </location>
</feature>
<dbReference type="EMBL" id="NEDP02004357">
    <property type="protein sequence ID" value="OWF45971.1"/>
    <property type="molecule type" value="Genomic_DNA"/>
</dbReference>
<dbReference type="Proteomes" id="UP000242188">
    <property type="component" value="Unassembled WGS sequence"/>
</dbReference>
<evidence type="ECO:0000256" key="7">
    <source>
        <dbReference type="SAM" id="SignalP"/>
    </source>
</evidence>
<dbReference type="SMART" id="SM00179">
    <property type="entry name" value="EGF_CA"/>
    <property type="match status" value="3"/>
</dbReference>
<dbReference type="AlphaFoldDB" id="A0A210QB61"/>
<dbReference type="InterPro" id="IPR018097">
    <property type="entry name" value="EGF_Ca-bd_CS"/>
</dbReference>
<evidence type="ECO:0000259" key="8">
    <source>
        <dbReference type="PROSITE" id="PS50026"/>
    </source>
</evidence>
<keyword evidence="7" id="KW-0732">Signal</keyword>
<dbReference type="PROSITE" id="PS00010">
    <property type="entry name" value="ASX_HYDROXYL"/>
    <property type="match status" value="1"/>
</dbReference>
<sequence length="738" mass="78136">MGINHADVISFGVLVVLSGCGVTLGQNITYVGFNITTAIPNSLSGQKTVLLSGVDLPSGWLIGFLVTTDANCAFFLQLWTRVSPQNHTLIFTTARQSFLTDGQQQVDLGLGNAINLTGSEIMGFTATNLQECVSFNFVTNPLSSTMTYLFSQSPTVGNTYEFVPYQDTNHYGIVAIIQDAQPSTIAYFGFNTTGGDVLLPTGGLIGIMLRDVAPLMFGRLVAFYVNILGNDCQVYFQLWKVVDASTMKYRMKYTTEIQNFTATGYYKVDVSNYLVAATNDRIVFVDVSPTPCVEFEYTSNTTRFSSSSSFVFLSRIASEGTEVVFRLFQRTHRFSVMVEIDGVLPPSATGVTGDRGSQGNTGPEGVTGLLGQTGVAGNFGSIGNTGPLGTVGVQGVTGAAGPVGSTGPAGFKGNIGPQGPVGINGERGVTGIVGPQEAQGPTGVQGSLGTHGSPGGVGDRGEQGAVGSTGLDGLPGSNGVVGLTGLTGQKGPLGDEGERGSLGTVGQNGVVGSTGIQGPAWDPFDVNYCALHTADCDHGCTNSPLGYTCTCRKGYILRSNGNCPDIDECVTKNGGCQYFCQNTAGSYVCSCPQGYMLANDENRCDDINECLVNNGDCFTDQICINTWDGHVCVGPYTATVTGLISTEDMLTPSMFVGLIIWMAVVTFIIILGVITLLPELNRLAHHLEAPPSSPPSVVMEDPSPDYFFPAYFPRVRLGFRDYYSNARSETNEKRLRLN</sequence>
<reference evidence="9 10" key="1">
    <citation type="journal article" date="2017" name="Nat. Ecol. Evol.">
        <title>Scallop genome provides insights into evolution of bilaterian karyotype and development.</title>
        <authorList>
            <person name="Wang S."/>
            <person name="Zhang J."/>
            <person name="Jiao W."/>
            <person name="Li J."/>
            <person name="Xun X."/>
            <person name="Sun Y."/>
            <person name="Guo X."/>
            <person name="Huan P."/>
            <person name="Dong B."/>
            <person name="Zhang L."/>
            <person name="Hu X."/>
            <person name="Sun X."/>
            <person name="Wang J."/>
            <person name="Zhao C."/>
            <person name="Wang Y."/>
            <person name="Wang D."/>
            <person name="Huang X."/>
            <person name="Wang R."/>
            <person name="Lv J."/>
            <person name="Li Y."/>
            <person name="Zhang Z."/>
            <person name="Liu B."/>
            <person name="Lu W."/>
            <person name="Hui Y."/>
            <person name="Liang J."/>
            <person name="Zhou Z."/>
            <person name="Hou R."/>
            <person name="Li X."/>
            <person name="Liu Y."/>
            <person name="Li H."/>
            <person name="Ning X."/>
            <person name="Lin Y."/>
            <person name="Zhao L."/>
            <person name="Xing Q."/>
            <person name="Dou J."/>
            <person name="Li Y."/>
            <person name="Mao J."/>
            <person name="Guo H."/>
            <person name="Dou H."/>
            <person name="Li T."/>
            <person name="Mu C."/>
            <person name="Jiang W."/>
            <person name="Fu Q."/>
            <person name="Fu X."/>
            <person name="Miao Y."/>
            <person name="Liu J."/>
            <person name="Yu Q."/>
            <person name="Li R."/>
            <person name="Liao H."/>
            <person name="Li X."/>
            <person name="Kong Y."/>
            <person name="Jiang Z."/>
            <person name="Chourrout D."/>
            <person name="Li R."/>
            <person name="Bao Z."/>
        </authorList>
    </citation>
    <scope>NUCLEOTIDE SEQUENCE [LARGE SCALE GENOMIC DNA]</scope>
    <source>
        <strain evidence="9 10">PY_sf001</strain>
    </source>
</reference>
<name>A0A210QB61_MIZYE</name>
<gene>
    <name evidence="9" type="ORF">KP79_PYT15411</name>
</gene>
<evidence type="ECO:0000256" key="2">
    <source>
        <dbReference type="ARBA" id="ARBA00022737"/>
    </source>
</evidence>
<comment type="caution">
    <text evidence="9">The sequence shown here is derived from an EMBL/GenBank/DDBJ whole genome shotgun (WGS) entry which is preliminary data.</text>
</comment>
<dbReference type="CDD" id="cd00054">
    <property type="entry name" value="EGF_CA"/>
    <property type="match status" value="2"/>
</dbReference>
<keyword evidence="6" id="KW-0472">Membrane</keyword>
<evidence type="ECO:0000313" key="9">
    <source>
        <dbReference type="EMBL" id="OWF45971.1"/>
    </source>
</evidence>
<evidence type="ECO:0000256" key="3">
    <source>
        <dbReference type="ARBA" id="ARBA00023157"/>
    </source>
</evidence>
<dbReference type="SUPFAM" id="SSF57196">
    <property type="entry name" value="EGF/Laminin"/>
    <property type="match status" value="2"/>
</dbReference>
<keyword evidence="1 4" id="KW-0245">EGF-like domain</keyword>
<dbReference type="PROSITE" id="PS01186">
    <property type="entry name" value="EGF_2"/>
    <property type="match status" value="2"/>
</dbReference>
<dbReference type="PANTHER" id="PTHR24034">
    <property type="entry name" value="EGF-LIKE DOMAIN-CONTAINING PROTEIN"/>
    <property type="match status" value="1"/>
</dbReference>
<dbReference type="Pfam" id="PF12662">
    <property type="entry name" value="cEGF"/>
    <property type="match status" value="1"/>
</dbReference>
<dbReference type="SMART" id="SM00181">
    <property type="entry name" value="EGF"/>
    <property type="match status" value="2"/>
</dbReference>
<dbReference type="Gene3D" id="2.10.25.10">
    <property type="entry name" value="Laminin"/>
    <property type="match status" value="2"/>
</dbReference>
<evidence type="ECO:0000256" key="4">
    <source>
        <dbReference type="PROSITE-ProRule" id="PRU00076"/>
    </source>
</evidence>
<evidence type="ECO:0000313" key="10">
    <source>
        <dbReference type="Proteomes" id="UP000242188"/>
    </source>
</evidence>
<dbReference type="InterPro" id="IPR050751">
    <property type="entry name" value="ECM_structural_protein"/>
</dbReference>
<keyword evidence="6" id="KW-0812">Transmembrane</keyword>
<dbReference type="OrthoDB" id="10037288at2759"/>
<proteinExistence type="predicted"/>
<dbReference type="InterPro" id="IPR001881">
    <property type="entry name" value="EGF-like_Ca-bd_dom"/>
</dbReference>
<keyword evidence="3" id="KW-1015">Disulfide bond</keyword>
<dbReference type="PROSITE" id="PS50026">
    <property type="entry name" value="EGF_3"/>
    <property type="match status" value="1"/>
</dbReference>
<dbReference type="InterPro" id="IPR008160">
    <property type="entry name" value="Collagen"/>
</dbReference>
<organism evidence="9 10">
    <name type="scientific">Mizuhopecten yessoensis</name>
    <name type="common">Japanese scallop</name>
    <name type="synonym">Patinopecten yessoensis</name>
    <dbReference type="NCBI Taxonomy" id="6573"/>
    <lineage>
        <taxon>Eukaryota</taxon>
        <taxon>Metazoa</taxon>
        <taxon>Spiralia</taxon>
        <taxon>Lophotrochozoa</taxon>
        <taxon>Mollusca</taxon>
        <taxon>Bivalvia</taxon>
        <taxon>Autobranchia</taxon>
        <taxon>Pteriomorphia</taxon>
        <taxon>Pectinida</taxon>
        <taxon>Pectinoidea</taxon>
        <taxon>Pectinidae</taxon>
        <taxon>Mizuhopecten</taxon>
    </lineage>
</organism>
<dbReference type="Pfam" id="PF14670">
    <property type="entry name" value="FXa_inhibition"/>
    <property type="match status" value="1"/>
</dbReference>
<dbReference type="PROSITE" id="PS01187">
    <property type="entry name" value="EGF_CA"/>
    <property type="match status" value="1"/>
</dbReference>
<evidence type="ECO:0000256" key="5">
    <source>
        <dbReference type="SAM" id="MobiDB-lite"/>
    </source>
</evidence>
<evidence type="ECO:0000256" key="6">
    <source>
        <dbReference type="SAM" id="Phobius"/>
    </source>
</evidence>
<feature type="signal peptide" evidence="7">
    <location>
        <begin position="1"/>
        <end position="25"/>
    </location>
</feature>
<dbReference type="GO" id="GO:0005509">
    <property type="term" value="F:calcium ion binding"/>
    <property type="evidence" value="ECO:0007669"/>
    <property type="project" value="InterPro"/>
</dbReference>
<keyword evidence="2" id="KW-0677">Repeat</keyword>
<keyword evidence="6" id="KW-1133">Transmembrane helix</keyword>